<reference evidence="2" key="1">
    <citation type="submission" date="2022-11" db="UniProtKB">
        <authorList>
            <consortium name="WormBaseParasite"/>
        </authorList>
    </citation>
    <scope>IDENTIFICATION</scope>
</reference>
<accession>A0A915J642</accession>
<name>A0A915J642_ROMCU</name>
<evidence type="ECO:0000313" key="2">
    <source>
        <dbReference type="WBParaSite" id="nRc.2.0.1.t21605-RA"/>
    </source>
</evidence>
<proteinExistence type="predicted"/>
<organism evidence="1 2">
    <name type="scientific">Romanomermis culicivorax</name>
    <name type="common">Nematode worm</name>
    <dbReference type="NCBI Taxonomy" id="13658"/>
    <lineage>
        <taxon>Eukaryota</taxon>
        <taxon>Metazoa</taxon>
        <taxon>Ecdysozoa</taxon>
        <taxon>Nematoda</taxon>
        <taxon>Enoplea</taxon>
        <taxon>Dorylaimia</taxon>
        <taxon>Mermithida</taxon>
        <taxon>Mermithoidea</taxon>
        <taxon>Mermithidae</taxon>
        <taxon>Romanomermis</taxon>
    </lineage>
</organism>
<dbReference type="WBParaSite" id="nRc.2.0.1.t21605-RA">
    <property type="protein sequence ID" value="nRc.2.0.1.t21605-RA"/>
    <property type="gene ID" value="nRc.2.0.1.g21605"/>
</dbReference>
<dbReference type="AlphaFoldDB" id="A0A915J642"/>
<keyword evidence="1" id="KW-1185">Reference proteome</keyword>
<protein>
    <submittedName>
        <fullName evidence="2">Uncharacterized protein</fullName>
    </submittedName>
</protein>
<sequence>MAIDIGALSITTQSSDEDELSMGAFLTSNGCIIDGAMSSKLNQFAYMAENAAELEINHSQTNISIGALYDKVFSQFAGDGPSAGYYRALTSIIM</sequence>
<evidence type="ECO:0000313" key="1">
    <source>
        <dbReference type="Proteomes" id="UP000887565"/>
    </source>
</evidence>
<dbReference type="Proteomes" id="UP000887565">
    <property type="component" value="Unplaced"/>
</dbReference>